<keyword evidence="4" id="KW-1185">Reference proteome</keyword>
<dbReference type="Pfam" id="PF13845">
    <property type="entry name" value="Septum_form"/>
    <property type="match status" value="1"/>
</dbReference>
<dbReference type="PROSITE" id="PS51257">
    <property type="entry name" value="PROKAR_LIPOPROTEIN"/>
    <property type="match status" value="1"/>
</dbReference>
<feature type="domain" description="Septum formation-related" evidence="2">
    <location>
        <begin position="66"/>
        <end position="166"/>
    </location>
</feature>
<reference evidence="3 4" key="1">
    <citation type="submission" date="2024-06" db="EMBL/GenBank/DDBJ databases">
        <title>Sorghum-associated microbial communities from plants grown in Nebraska, USA.</title>
        <authorList>
            <person name="Schachtman D."/>
        </authorList>
    </citation>
    <scope>NUCLEOTIDE SEQUENCE [LARGE SCALE GENOMIC DNA]</scope>
    <source>
        <strain evidence="3 4">2857</strain>
    </source>
</reference>
<dbReference type="Proteomes" id="UP001549257">
    <property type="component" value="Unassembled WGS sequence"/>
</dbReference>
<gene>
    <name evidence="3" type="ORF">ABIE21_003227</name>
</gene>
<feature type="signal peptide" evidence="1">
    <location>
        <begin position="1"/>
        <end position="24"/>
    </location>
</feature>
<sequence>MKVEPMSALRLPSRLALASVVALAAVASLGGCAVLENIFPAQAERDAETQQIAEAGQQDVFTVALGDCFNNDAAAIDNEEISDLPAVPCAEPHDNEVFLLFDLAGDEFPVDVDQLADDGCFAQFETFVGMPYETSVLDYFPIQPTVETWAEGDREVICSVFEPEVQTTGTLAGAAR</sequence>
<organism evidence="3 4">
    <name type="scientific">Conyzicola nivalis</name>
    <dbReference type="NCBI Taxonomy" id="1477021"/>
    <lineage>
        <taxon>Bacteria</taxon>
        <taxon>Bacillati</taxon>
        <taxon>Actinomycetota</taxon>
        <taxon>Actinomycetes</taxon>
        <taxon>Micrococcales</taxon>
        <taxon>Microbacteriaceae</taxon>
        <taxon>Conyzicola</taxon>
    </lineage>
</organism>
<dbReference type="EMBL" id="JBEPSJ010000004">
    <property type="protein sequence ID" value="MET4583701.1"/>
    <property type="molecule type" value="Genomic_DNA"/>
</dbReference>
<comment type="caution">
    <text evidence="3">The sequence shown here is derived from an EMBL/GenBank/DDBJ whole genome shotgun (WGS) entry which is preliminary data.</text>
</comment>
<dbReference type="InterPro" id="IPR026004">
    <property type="entry name" value="Septum_form"/>
</dbReference>
<feature type="chain" id="PRO_5047418775" description="Septum formation-related domain-containing protein" evidence="1">
    <location>
        <begin position="25"/>
        <end position="176"/>
    </location>
</feature>
<evidence type="ECO:0000259" key="2">
    <source>
        <dbReference type="Pfam" id="PF13845"/>
    </source>
</evidence>
<accession>A0ABV2QRJ2</accession>
<proteinExistence type="predicted"/>
<evidence type="ECO:0000256" key="1">
    <source>
        <dbReference type="SAM" id="SignalP"/>
    </source>
</evidence>
<keyword evidence="1" id="KW-0732">Signal</keyword>
<name>A0ABV2QRJ2_9MICO</name>
<evidence type="ECO:0000313" key="4">
    <source>
        <dbReference type="Proteomes" id="UP001549257"/>
    </source>
</evidence>
<evidence type="ECO:0000313" key="3">
    <source>
        <dbReference type="EMBL" id="MET4583701.1"/>
    </source>
</evidence>
<protein>
    <recommendedName>
        <fullName evidence="2">Septum formation-related domain-containing protein</fullName>
    </recommendedName>
</protein>